<keyword evidence="5" id="KW-1185">Reference proteome</keyword>
<proteinExistence type="predicted"/>
<evidence type="ECO:0000313" key="4">
    <source>
        <dbReference type="EMBL" id="GFM33383.1"/>
    </source>
</evidence>
<dbReference type="PROSITE" id="PS51724">
    <property type="entry name" value="SPOR"/>
    <property type="match status" value="1"/>
</dbReference>
<accession>A0A7J0BI03</accession>
<evidence type="ECO:0000256" key="2">
    <source>
        <dbReference type="SAM" id="Phobius"/>
    </source>
</evidence>
<reference evidence="4 5" key="1">
    <citation type="submission" date="2020-05" db="EMBL/GenBank/DDBJ databases">
        <title>Draft genome sequence of Desulfovibrio sp. strain HN2T.</title>
        <authorList>
            <person name="Ueno A."/>
            <person name="Tamazawa S."/>
            <person name="Tamamura S."/>
            <person name="Murakami T."/>
            <person name="Kiyama T."/>
            <person name="Inomata H."/>
            <person name="Amano Y."/>
            <person name="Miyakawa K."/>
            <person name="Tamaki H."/>
            <person name="Naganuma T."/>
            <person name="Kaneko K."/>
        </authorList>
    </citation>
    <scope>NUCLEOTIDE SEQUENCE [LARGE SCALE GENOMIC DNA]</scope>
    <source>
        <strain evidence="4 5">HN2</strain>
    </source>
</reference>
<dbReference type="GO" id="GO:0042834">
    <property type="term" value="F:peptidoglycan binding"/>
    <property type="evidence" value="ECO:0007669"/>
    <property type="project" value="InterPro"/>
</dbReference>
<dbReference type="AlphaFoldDB" id="A0A7J0BI03"/>
<feature type="compositionally biased region" description="Low complexity" evidence="1">
    <location>
        <begin position="117"/>
        <end position="129"/>
    </location>
</feature>
<feature type="region of interest" description="Disordered" evidence="1">
    <location>
        <begin position="109"/>
        <end position="129"/>
    </location>
</feature>
<name>A0A7J0BI03_9BACT</name>
<dbReference type="EMBL" id="BLVO01000013">
    <property type="protein sequence ID" value="GFM33383.1"/>
    <property type="molecule type" value="Genomic_DNA"/>
</dbReference>
<dbReference type="Gene3D" id="3.30.70.1070">
    <property type="entry name" value="Sporulation related repeat"/>
    <property type="match status" value="1"/>
</dbReference>
<comment type="caution">
    <text evidence="4">The sequence shown here is derived from an EMBL/GenBank/DDBJ whole genome shotgun (WGS) entry which is preliminary data.</text>
</comment>
<keyword evidence="2" id="KW-0472">Membrane</keyword>
<protein>
    <submittedName>
        <fullName evidence="4">Sporulation protein</fullName>
    </submittedName>
</protein>
<feature type="transmembrane region" description="Helical" evidence="2">
    <location>
        <begin position="26"/>
        <end position="49"/>
    </location>
</feature>
<feature type="domain" description="SPOR" evidence="3">
    <location>
        <begin position="156"/>
        <end position="235"/>
    </location>
</feature>
<dbReference type="InterPro" id="IPR007730">
    <property type="entry name" value="SPOR-like_dom"/>
</dbReference>
<dbReference type="InterPro" id="IPR036680">
    <property type="entry name" value="SPOR-like_sf"/>
</dbReference>
<gene>
    <name evidence="4" type="ORF">DSM101010T_17480</name>
</gene>
<dbReference type="Pfam" id="PF05036">
    <property type="entry name" value="SPOR"/>
    <property type="match status" value="1"/>
</dbReference>
<keyword evidence="2" id="KW-1133">Transmembrane helix</keyword>
<organism evidence="4 5">
    <name type="scientific">Desulfovibrio subterraneus</name>
    <dbReference type="NCBI Taxonomy" id="2718620"/>
    <lineage>
        <taxon>Bacteria</taxon>
        <taxon>Pseudomonadati</taxon>
        <taxon>Thermodesulfobacteriota</taxon>
        <taxon>Desulfovibrionia</taxon>
        <taxon>Desulfovibrionales</taxon>
        <taxon>Desulfovibrionaceae</taxon>
        <taxon>Desulfovibrio</taxon>
    </lineage>
</organism>
<evidence type="ECO:0000256" key="1">
    <source>
        <dbReference type="SAM" id="MobiDB-lite"/>
    </source>
</evidence>
<keyword evidence="2" id="KW-0812">Transmembrane</keyword>
<evidence type="ECO:0000313" key="5">
    <source>
        <dbReference type="Proteomes" id="UP000503840"/>
    </source>
</evidence>
<sequence>MGISFSKEKEAGATGKRKITITASPAACTGLAVVSLLCFVWVFVFGLIVGRGYQPEEAVPELKQFMPAPRLNASGQPNVAGLQETPVAQQVIKPEELAFFDQLKKDPAPAARTVKQSPAPSRPAAPVVKATPKPVVEPAKPAVQTVATETAADTGKGEVYNYVYQVAASQDLDAAVRLKARIEASGLKSRIESAKSNGATWHRVQVLFRGTPEDTRDLKSTLQTMGISKPMLKEKTLQ</sequence>
<evidence type="ECO:0000259" key="3">
    <source>
        <dbReference type="PROSITE" id="PS51724"/>
    </source>
</evidence>
<dbReference type="Proteomes" id="UP000503840">
    <property type="component" value="Unassembled WGS sequence"/>
</dbReference>
<dbReference type="SUPFAM" id="SSF110997">
    <property type="entry name" value="Sporulation related repeat"/>
    <property type="match status" value="1"/>
</dbReference>